<dbReference type="InterPro" id="IPR027974">
    <property type="entry name" value="DUF4470"/>
</dbReference>
<dbReference type="Pfam" id="PF14737">
    <property type="entry name" value="DUF4470"/>
    <property type="match status" value="1"/>
</dbReference>
<name>A0A8H3I487_9AGAM</name>
<reference evidence="2" key="1">
    <citation type="submission" date="2021-01" db="EMBL/GenBank/DDBJ databases">
        <authorList>
            <person name="Kaushik A."/>
        </authorList>
    </citation>
    <scope>NUCLEOTIDE SEQUENCE</scope>
    <source>
        <strain evidence="2">AG5</strain>
    </source>
</reference>
<feature type="non-terminal residue" evidence="2">
    <location>
        <position position="1"/>
    </location>
</feature>
<dbReference type="Proteomes" id="UP000663827">
    <property type="component" value="Unassembled WGS sequence"/>
</dbReference>
<dbReference type="AlphaFoldDB" id="A0A8H3I487"/>
<proteinExistence type="predicted"/>
<sequence length="1033" mass="115499">MSYPLFWPAKYFFYPMGITAAKSLTQDLSPEQSADILVLGCGDPRDILFTLYSDLTINNARRKMDIICSEVEPAILARNILLFSLIEDDIEPSERIWDCFYHFKIDDSTASVVQSQSQKLEKYAQDIECWRNSPYGSFLKMVDTRTLAQLRLHWNNYANFSDLPLDQMNKLHAKQRELSKTVAVEGMTMISTSRSAGMLWNEALYHLSDMFTLYWKTGTTATAAAEIQKATNLNPTFCYSRAGETFDPHYGTFPQGFHFGPAYAPIADDPVGALPKTGSPAITKAKQQFAAWCSAFRAAREAKAITLRFYFGDSLPFCHALAKLKTAGEASSGLFSGAYRATQITLDELSHSDPPAPLAFDVIDTASQVDQVALLNLLIVTPDLLKPESQSVIYTESILQSGKDFTKGFQERLCTDIPTFAALFGIAPRSYVSRFTAESNVHELIFSHDKVQSLFGPGTGQVQFQERTVWTNPYGGDTQTSGKKLLVTFEAGNLAVILLGMYDKMLEHERISESGGPRKPPEELKRLSWVNYNRESVAQLFRVVQRRVELRTGGWNDVISKFLQMARADNQRPAEGANYRDTVLQLHLAGVMTFDELTPNWYDNPGYRTAPDKRSGVLEGWKEIPPIVCIVLTVPRQKLNEVFGGPVDKVGTPYLVCCIQYRQVAHNISVPHAVWGRLVKSRDSDRVVIEEDASGKHGHSDLIVSFWAPTRAVEELDTTVDLRLKPTMASVLTYYMKLGQLLDVFTAKMTDKHHVTILPYRPTLASEPALYPPKWKDPPGPDNSKYKCHAMVTEHFGQSVTSLFVRFTVQAPAERLALLQGATIAAKQIGPCVMELKVGSYTHLLLYSYPIQGREPRIRIARKSGYVEVIVPVSAPSDPSGYFMNPFPVLGKGAYTPWNVHHVNLDRSPLLDTTIPSKLYWVEHLCKHQLSAPEKAVHDGSEVTKQQAIHARVNFKSSIHSLAKHYLGDGVQQSRVITLCDEDKGRSYAMLFIGGIRMDLTCMTIAFDTAVVPMTNDENLLNSLLGLLQIENP</sequence>
<gene>
    <name evidence="2" type="ORF">RDB_LOCUS145455</name>
</gene>
<comment type="caution">
    <text evidence="2">The sequence shown here is derived from an EMBL/GenBank/DDBJ whole genome shotgun (WGS) entry which is preliminary data.</text>
</comment>
<accession>A0A8H3I487</accession>
<evidence type="ECO:0000313" key="3">
    <source>
        <dbReference type="Proteomes" id="UP000663827"/>
    </source>
</evidence>
<evidence type="ECO:0000259" key="1">
    <source>
        <dbReference type="Pfam" id="PF14737"/>
    </source>
</evidence>
<feature type="domain" description="DUF4470" evidence="1">
    <location>
        <begin position="15"/>
        <end position="105"/>
    </location>
</feature>
<evidence type="ECO:0000313" key="2">
    <source>
        <dbReference type="EMBL" id="CAE7207029.1"/>
    </source>
</evidence>
<dbReference type="EMBL" id="CAJNJQ010003969">
    <property type="protein sequence ID" value="CAE7207029.1"/>
    <property type="molecule type" value="Genomic_DNA"/>
</dbReference>
<organism evidence="2 3">
    <name type="scientific">Rhizoctonia solani</name>
    <dbReference type="NCBI Taxonomy" id="456999"/>
    <lineage>
        <taxon>Eukaryota</taxon>
        <taxon>Fungi</taxon>
        <taxon>Dikarya</taxon>
        <taxon>Basidiomycota</taxon>
        <taxon>Agaricomycotina</taxon>
        <taxon>Agaricomycetes</taxon>
        <taxon>Cantharellales</taxon>
        <taxon>Ceratobasidiaceae</taxon>
        <taxon>Rhizoctonia</taxon>
    </lineage>
</organism>
<protein>
    <recommendedName>
        <fullName evidence="1">DUF4470 domain-containing protein</fullName>
    </recommendedName>
</protein>